<reference evidence="3" key="3">
    <citation type="submission" date="2019-03" db="UniProtKB">
        <authorList>
            <consortium name="EnsemblPlants"/>
        </authorList>
    </citation>
    <scope>IDENTIFICATION</scope>
</reference>
<reference evidence="4" key="2">
    <citation type="journal article" date="2017" name="Nat. Plants">
        <title>The Aegilops tauschii genome reveals multiple impacts of transposons.</title>
        <authorList>
            <person name="Zhao G."/>
            <person name="Zou C."/>
            <person name="Li K."/>
            <person name="Wang K."/>
            <person name="Li T."/>
            <person name="Gao L."/>
            <person name="Zhang X."/>
            <person name="Wang H."/>
            <person name="Yang Z."/>
            <person name="Liu X."/>
            <person name="Jiang W."/>
            <person name="Mao L."/>
            <person name="Kong X."/>
            <person name="Jiao Y."/>
            <person name="Jia J."/>
        </authorList>
    </citation>
    <scope>NUCLEOTIDE SEQUENCE [LARGE SCALE GENOMIC DNA]</scope>
    <source>
        <strain evidence="4">cv. AL8/78</strain>
    </source>
</reference>
<dbReference type="PANTHER" id="PTHR33116:SF87">
    <property type="entry name" value="OS01G0158850 PROTEIN"/>
    <property type="match status" value="1"/>
</dbReference>
<evidence type="ECO:0000256" key="1">
    <source>
        <dbReference type="SAM" id="Phobius"/>
    </source>
</evidence>
<dbReference type="Pfam" id="PF13966">
    <property type="entry name" value="zf-RVT"/>
    <property type="match status" value="1"/>
</dbReference>
<keyword evidence="1" id="KW-0472">Membrane</keyword>
<organism evidence="3 4">
    <name type="scientific">Aegilops tauschii subsp. strangulata</name>
    <name type="common">Goatgrass</name>
    <dbReference type="NCBI Taxonomy" id="200361"/>
    <lineage>
        <taxon>Eukaryota</taxon>
        <taxon>Viridiplantae</taxon>
        <taxon>Streptophyta</taxon>
        <taxon>Embryophyta</taxon>
        <taxon>Tracheophyta</taxon>
        <taxon>Spermatophyta</taxon>
        <taxon>Magnoliopsida</taxon>
        <taxon>Liliopsida</taxon>
        <taxon>Poales</taxon>
        <taxon>Poaceae</taxon>
        <taxon>BOP clade</taxon>
        <taxon>Pooideae</taxon>
        <taxon>Triticodae</taxon>
        <taxon>Triticeae</taxon>
        <taxon>Triticinae</taxon>
        <taxon>Aegilops</taxon>
    </lineage>
</organism>
<dbReference type="AlphaFoldDB" id="A0A452XBT0"/>
<dbReference type="InterPro" id="IPR026960">
    <property type="entry name" value="RVT-Znf"/>
</dbReference>
<keyword evidence="4" id="KW-1185">Reference proteome</keyword>
<reference evidence="4" key="1">
    <citation type="journal article" date="2014" name="Science">
        <title>Ancient hybridizations among the ancestral genomes of bread wheat.</title>
        <authorList>
            <consortium name="International Wheat Genome Sequencing Consortium,"/>
            <person name="Marcussen T."/>
            <person name="Sandve S.R."/>
            <person name="Heier L."/>
            <person name="Spannagl M."/>
            <person name="Pfeifer M."/>
            <person name="Jakobsen K.S."/>
            <person name="Wulff B.B."/>
            <person name="Steuernagel B."/>
            <person name="Mayer K.F."/>
            <person name="Olsen O.A."/>
        </authorList>
    </citation>
    <scope>NUCLEOTIDE SEQUENCE [LARGE SCALE GENOMIC DNA]</scope>
    <source>
        <strain evidence="4">cv. AL8/78</strain>
    </source>
</reference>
<evidence type="ECO:0000259" key="2">
    <source>
        <dbReference type="Pfam" id="PF13966"/>
    </source>
</evidence>
<evidence type="ECO:0000313" key="4">
    <source>
        <dbReference type="Proteomes" id="UP000015105"/>
    </source>
</evidence>
<evidence type="ECO:0000313" key="3">
    <source>
        <dbReference type="EnsemblPlants" id="AET0Gv20013500.1"/>
    </source>
</evidence>
<dbReference type="Proteomes" id="UP000015105">
    <property type="component" value="Unassembled WGS sequence"/>
</dbReference>
<dbReference type="STRING" id="200361.A0A452XBT0"/>
<name>A0A452XBT0_AEGTS</name>
<keyword evidence="1" id="KW-0812">Transmembrane</keyword>
<feature type="domain" description="Reverse transcriptase zinc-binding" evidence="2">
    <location>
        <begin position="241"/>
        <end position="323"/>
    </location>
</feature>
<dbReference type="EnsemblPlants" id="AET0Gv20013500.1">
    <property type="protein sequence ID" value="AET0Gv20013500.1"/>
    <property type="gene ID" value="AET0Gv20013500"/>
</dbReference>
<dbReference type="Gramene" id="AET0Gv20013500.1">
    <property type="protein sequence ID" value="AET0Gv20013500.1"/>
    <property type="gene ID" value="AET0Gv20013500"/>
</dbReference>
<feature type="transmembrane region" description="Helical" evidence="1">
    <location>
        <begin position="15"/>
        <end position="35"/>
    </location>
</feature>
<proteinExistence type="predicted"/>
<protein>
    <recommendedName>
        <fullName evidence="2">Reverse transcriptase zinc-binding domain-containing protein</fullName>
    </recommendedName>
</protein>
<keyword evidence="1" id="KW-1133">Transmembrane helix</keyword>
<accession>A0A452XBT0</accession>
<dbReference type="PANTHER" id="PTHR33116">
    <property type="entry name" value="REVERSE TRANSCRIPTASE ZINC-BINDING DOMAIN-CONTAINING PROTEIN-RELATED-RELATED"/>
    <property type="match status" value="1"/>
</dbReference>
<sequence>LASWKAKLLSYGGRLILINSVLSNMVLYMLSFFHLSKGVLQRLDYFRSSFFWQSGNETKKYRLARSSVLCRPKSQGGLGIQDLEIKNIALLSKWVYKLLTENGVWQEIIRNKYVGSNAISQIHWKPGDSHFWSGVMKAKEFFFQFGTFSVRDGSQVRFWEDTWLGNNSLMVQYPSLYRIVRHKFVTIKQVFGQENPDISFHRDLLGTRLAAWNELLTRLEDIQLSYEPDTFRWNLHQNGKFSVKSMYDAMVHCDVPVDNRKLWKLKIPLRVKIFLWFLNKGVILTRDNLARRNWHGSKTCVFCQHDETIKHLFFECKFARTVWAMVQVASNLYPPCSVRNMFGNWLRGTDKQFSAHILVGAAALCWAMWLIRNDVVFNNKCVKSPMQKPEDKDLFMMASTRLERTAREVFYPHGWRCDLRIGSTAS</sequence>